<evidence type="ECO:0000313" key="1">
    <source>
        <dbReference type="EMBL" id="RHN64846.1"/>
    </source>
</evidence>
<proteinExistence type="predicted"/>
<dbReference type="Gramene" id="rna27712">
    <property type="protein sequence ID" value="RHN64846.1"/>
    <property type="gene ID" value="gene27712"/>
</dbReference>
<accession>A0A396IGW1</accession>
<reference evidence="1" key="1">
    <citation type="journal article" date="2018" name="Nat. Plants">
        <title>Whole-genome landscape of Medicago truncatula symbiotic genes.</title>
        <authorList>
            <person name="Pecrix Y."/>
            <person name="Gamas P."/>
            <person name="Carrere S."/>
        </authorList>
    </citation>
    <scope>NUCLEOTIDE SEQUENCE</scope>
    <source>
        <tissue evidence="1">Leaves</tissue>
    </source>
</reference>
<name>A0A396IGW1_MEDTR</name>
<dbReference type="Proteomes" id="UP000265566">
    <property type="component" value="Chromosome 4"/>
</dbReference>
<protein>
    <submittedName>
        <fullName evidence="1">Uncharacterized protein</fullName>
    </submittedName>
</protein>
<gene>
    <name evidence="1" type="ORF">MtrunA17_Chr4g0073511</name>
</gene>
<organism evidence="1">
    <name type="scientific">Medicago truncatula</name>
    <name type="common">Barrel medic</name>
    <name type="synonym">Medicago tribuloides</name>
    <dbReference type="NCBI Taxonomy" id="3880"/>
    <lineage>
        <taxon>Eukaryota</taxon>
        <taxon>Viridiplantae</taxon>
        <taxon>Streptophyta</taxon>
        <taxon>Embryophyta</taxon>
        <taxon>Tracheophyta</taxon>
        <taxon>Spermatophyta</taxon>
        <taxon>Magnoliopsida</taxon>
        <taxon>eudicotyledons</taxon>
        <taxon>Gunneridae</taxon>
        <taxon>Pentapetalae</taxon>
        <taxon>rosids</taxon>
        <taxon>fabids</taxon>
        <taxon>Fabales</taxon>
        <taxon>Fabaceae</taxon>
        <taxon>Papilionoideae</taxon>
        <taxon>50 kb inversion clade</taxon>
        <taxon>NPAAA clade</taxon>
        <taxon>Hologalegina</taxon>
        <taxon>IRL clade</taxon>
        <taxon>Trifolieae</taxon>
        <taxon>Medicago</taxon>
    </lineage>
</organism>
<comment type="caution">
    <text evidence="1">The sequence shown here is derived from an EMBL/GenBank/DDBJ whole genome shotgun (WGS) entry which is preliminary data.</text>
</comment>
<sequence length="80" mass="8935">MQYQWWLNPFTCLVVCFAEFPCFVGASHLLGQLWLFCVGILIYRCGRLSFLAICGSLACKGVIRCFLRSWVACMQSGSGG</sequence>
<dbReference type="EMBL" id="PSQE01000004">
    <property type="protein sequence ID" value="RHN64846.1"/>
    <property type="molecule type" value="Genomic_DNA"/>
</dbReference>
<dbReference type="AlphaFoldDB" id="A0A396IGW1"/>